<dbReference type="SMART" id="SM00535">
    <property type="entry name" value="RIBOc"/>
    <property type="match status" value="1"/>
</dbReference>
<keyword evidence="8" id="KW-0460">Magnesium</keyword>
<comment type="caution">
    <text evidence="12">The sequence shown here is derived from an EMBL/GenBank/DDBJ whole genome shotgun (WGS) entry which is preliminary data.</text>
</comment>
<dbReference type="SUPFAM" id="SSF54768">
    <property type="entry name" value="dsRNA-binding domain-like"/>
    <property type="match status" value="1"/>
</dbReference>
<dbReference type="CDD" id="cd00593">
    <property type="entry name" value="RIBOc"/>
    <property type="match status" value="1"/>
</dbReference>
<evidence type="ECO:0000256" key="7">
    <source>
        <dbReference type="ARBA" id="ARBA00022884"/>
    </source>
</evidence>
<dbReference type="CDD" id="cd10845">
    <property type="entry name" value="DSRM_RNAse_III_family"/>
    <property type="match status" value="1"/>
</dbReference>
<keyword evidence="5 8" id="KW-0255">Endonuclease</keyword>
<keyword evidence="3 8" id="KW-0507">mRNA processing</keyword>
<evidence type="ECO:0000259" key="10">
    <source>
        <dbReference type="PROSITE" id="PS50137"/>
    </source>
</evidence>
<dbReference type="PANTHER" id="PTHR11207">
    <property type="entry name" value="RIBONUCLEASE III"/>
    <property type="match status" value="1"/>
</dbReference>
<feature type="active site" evidence="8">
    <location>
        <position position="78"/>
    </location>
</feature>
<evidence type="ECO:0000256" key="1">
    <source>
        <dbReference type="ARBA" id="ARBA00000109"/>
    </source>
</evidence>
<dbReference type="Pfam" id="PF00035">
    <property type="entry name" value="dsrm"/>
    <property type="match status" value="1"/>
</dbReference>
<dbReference type="EMBL" id="BPQH01000002">
    <property type="protein sequence ID" value="GJD48230.1"/>
    <property type="molecule type" value="Genomic_DNA"/>
</dbReference>
<evidence type="ECO:0000259" key="11">
    <source>
        <dbReference type="PROSITE" id="PS50142"/>
    </source>
</evidence>
<dbReference type="PANTHER" id="PTHR11207:SF0">
    <property type="entry name" value="RIBONUCLEASE 3"/>
    <property type="match status" value="1"/>
</dbReference>
<comment type="similarity">
    <text evidence="2">Belongs to the ribonuclease III family.</text>
</comment>
<dbReference type="InterPro" id="IPR014720">
    <property type="entry name" value="dsRBD_dom"/>
</dbReference>
<comment type="catalytic activity">
    <reaction evidence="1 8">
        <text>Endonucleolytic cleavage to 5'-phosphomonoester.</text>
        <dbReference type="EC" id="3.1.26.3"/>
    </reaction>
</comment>
<evidence type="ECO:0000256" key="6">
    <source>
        <dbReference type="ARBA" id="ARBA00022801"/>
    </source>
</evidence>
<protein>
    <recommendedName>
        <fullName evidence="8">Ribonuclease 3</fullName>
        <ecNumber evidence="8">3.1.26.3</ecNumber>
    </recommendedName>
    <alternativeName>
        <fullName evidence="8">Ribonuclease III</fullName>
        <shortName evidence="8">RNase III</shortName>
    </alternativeName>
</protein>
<reference evidence="12" key="2">
    <citation type="submission" date="2021-08" db="EMBL/GenBank/DDBJ databases">
        <authorList>
            <person name="Tani A."/>
            <person name="Ola A."/>
            <person name="Ogura Y."/>
            <person name="Katsura K."/>
            <person name="Hayashi T."/>
        </authorList>
    </citation>
    <scope>NUCLEOTIDE SEQUENCE</scope>
    <source>
        <strain evidence="12">KCTC 52305</strain>
    </source>
</reference>
<dbReference type="InterPro" id="IPR036389">
    <property type="entry name" value="RNase_III_sf"/>
</dbReference>
<dbReference type="PROSITE" id="PS00517">
    <property type="entry name" value="RNASE_3_1"/>
    <property type="match status" value="1"/>
</dbReference>
<evidence type="ECO:0000256" key="2">
    <source>
        <dbReference type="ARBA" id="ARBA00010183"/>
    </source>
</evidence>
<keyword evidence="8" id="KW-0479">Metal-binding</keyword>
<sequence length="265" mass="27420">MSAADGAGGAGTGIDAGAEAPRSASRARRAPRRRPDLSLLEERIGHRFADHGLLTRALTHVSAASGAGSYQRLEFLGDRVLGLAVADGLYAALPRADEGDLSRRLSGLVRRESCAAVAAAWDVGTHLHLGGGEVHGGGRHNAAILADVCEAILGAIFLDAGYAAAKAVIDRAFAAGDQTEGTRSRDPKSALQEWAQGKGWPTPTYAVVERAGPDHAPSFRIEARVAGVEPGLGVGGSKRLAEQEAARALLIREGLWADDAAAAQE</sequence>
<comment type="subcellular location">
    <subcellularLocation>
        <location evidence="8">Cytoplasm</location>
    </subcellularLocation>
</comment>
<dbReference type="PROSITE" id="PS50137">
    <property type="entry name" value="DS_RBD"/>
    <property type="match status" value="1"/>
</dbReference>
<evidence type="ECO:0000313" key="12">
    <source>
        <dbReference type="EMBL" id="GJD48230.1"/>
    </source>
</evidence>
<evidence type="ECO:0000256" key="8">
    <source>
        <dbReference type="HAMAP-Rule" id="MF_00104"/>
    </source>
</evidence>
<keyword evidence="6 8" id="KW-0378">Hydrolase</keyword>
<feature type="compositionally biased region" description="Low complexity" evidence="9">
    <location>
        <begin position="15"/>
        <end position="24"/>
    </location>
</feature>
<keyword evidence="8" id="KW-0699">rRNA-binding</keyword>
<comment type="cofactor">
    <cofactor evidence="8">
        <name>Mg(2+)</name>
        <dbReference type="ChEBI" id="CHEBI:18420"/>
    </cofactor>
</comment>
<dbReference type="Proteomes" id="UP001055167">
    <property type="component" value="Unassembled WGS sequence"/>
</dbReference>
<dbReference type="HAMAP" id="MF_00104">
    <property type="entry name" value="RNase_III"/>
    <property type="match status" value="1"/>
</dbReference>
<comment type="subunit">
    <text evidence="8">Homodimer.</text>
</comment>
<keyword evidence="8" id="KW-0819">tRNA processing</keyword>
<evidence type="ECO:0000256" key="9">
    <source>
        <dbReference type="SAM" id="MobiDB-lite"/>
    </source>
</evidence>
<accession>A0ABQ4QTK1</accession>
<keyword evidence="7 8" id="KW-0694">RNA-binding</keyword>
<dbReference type="InterPro" id="IPR011907">
    <property type="entry name" value="RNase_III"/>
</dbReference>
<dbReference type="Gene3D" id="1.10.1520.10">
    <property type="entry name" value="Ribonuclease III domain"/>
    <property type="match status" value="1"/>
</dbReference>
<keyword evidence="13" id="KW-1185">Reference proteome</keyword>
<feature type="domain" description="DRBM" evidence="10">
    <location>
        <begin position="186"/>
        <end position="250"/>
    </location>
</feature>
<feature type="compositionally biased region" description="Gly residues" evidence="9">
    <location>
        <begin position="1"/>
        <end position="14"/>
    </location>
</feature>
<dbReference type="Pfam" id="PF14622">
    <property type="entry name" value="Ribonucleas_3_3"/>
    <property type="match status" value="1"/>
</dbReference>
<dbReference type="PROSITE" id="PS50142">
    <property type="entry name" value="RNASE_3_2"/>
    <property type="match status" value="1"/>
</dbReference>
<feature type="binding site" evidence="8">
    <location>
        <position position="150"/>
    </location>
    <ligand>
        <name>Mg(2+)</name>
        <dbReference type="ChEBI" id="CHEBI:18420"/>
    </ligand>
</feature>
<reference evidence="12" key="1">
    <citation type="journal article" date="2021" name="Front. Microbiol.">
        <title>Comprehensive Comparative Genomics and Phenotyping of Methylobacterium Species.</title>
        <authorList>
            <person name="Alessa O."/>
            <person name="Ogura Y."/>
            <person name="Fujitani Y."/>
            <person name="Takami H."/>
            <person name="Hayashi T."/>
            <person name="Sahin N."/>
            <person name="Tani A."/>
        </authorList>
    </citation>
    <scope>NUCLEOTIDE SEQUENCE</scope>
    <source>
        <strain evidence="12">KCTC 52305</strain>
    </source>
</reference>
<evidence type="ECO:0000256" key="5">
    <source>
        <dbReference type="ARBA" id="ARBA00022759"/>
    </source>
</evidence>
<comment type="function">
    <text evidence="8">Digests double-stranded RNA. Involved in the processing of primary rRNA transcript to yield the immediate precursors to the large and small rRNAs (23S and 16S). Processes some mRNAs, and tRNAs when they are encoded in the rRNA operon. Processes pre-crRNA and tracrRNA of type II CRISPR loci if present in the organism.</text>
</comment>
<keyword evidence="8" id="KW-0698">rRNA processing</keyword>
<dbReference type="Gene3D" id="3.30.160.20">
    <property type="match status" value="1"/>
</dbReference>
<feature type="active site" evidence="8">
    <location>
        <position position="150"/>
    </location>
</feature>
<feature type="binding site" evidence="8">
    <location>
        <position position="147"/>
    </location>
    <ligand>
        <name>Mg(2+)</name>
        <dbReference type="ChEBI" id="CHEBI:18420"/>
    </ligand>
</feature>
<feature type="domain" description="RNase III" evidence="11">
    <location>
        <begin position="37"/>
        <end position="161"/>
    </location>
</feature>
<name>A0ABQ4QTK1_9HYPH</name>
<dbReference type="SMART" id="SM00358">
    <property type="entry name" value="DSRM"/>
    <property type="match status" value="1"/>
</dbReference>
<evidence type="ECO:0000256" key="4">
    <source>
        <dbReference type="ARBA" id="ARBA00022722"/>
    </source>
</evidence>
<feature type="binding site" evidence="8">
    <location>
        <position position="74"/>
    </location>
    <ligand>
        <name>Mg(2+)</name>
        <dbReference type="ChEBI" id="CHEBI:18420"/>
    </ligand>
</feature>
<dbReference type="SUPFAM" id="SSF69065">
    <property type="entry name" value="RNase III domain-like"/>
    <property type="match status" value="1"/>
</dbReference>
<keyword evidence="4 8" id="KW-0540">Nuclease</keyword>
<feature type="region of interest" description="Disordered" evidence="9">
    <location>
        <begin position="1"/>
        <end position="34"/>
    </location>
</feature>
<evidence type="ECO:0000313" key="13">
    <source>
        <dbReference type="Proteomes" id="UP001055167"/>
    </source>
</evidence>
<dbReference type="EC" id="3.1.26.3" evidence="8"/>
<evidence type="ECO:0000256" key="3">
    <source>
        <dbReference type="ARBA" id="ARBA00022664"/>
    </source>
</evidence>
<proteinExistence type="inferred from homology"/>
<gene>
    <name evidence="8 12" type="primary">rnc</name>
    <name evidence="12" type="ORF">OPKNFCMD_0946</name>
</gene>
<keyword evidence="8" id="KW-0963">Cytoplasm</keyword>
<dbReference type="NCBIfam" id="TIGR02191">
    <property type="entry name" value="RNaseIII"/>
    <property type="match status" value="1"/>
</dbReference>
<dbReference type="InterPro" id="IPR000999">
    <property type="entry name" value="RNase_III_dom"/>
</dbReference>
<organism evidence="12 13">
    <name type="scientific">Methylobacterium crusticola</name>
    <dbReference type="NCBI Taxonomy" id="1697972"/>
    <lineage>
        <taxon>Bacteria</taxon>
        <taxon>Pseudomonadati</taxon>
        <taxon>Pseudomonadota</taxon>
        <taxon>Alphaproteobacteria</taxon>
        <taxon>Hyphomicrobiales</taxon>
        <taxon>Methylobacteriaceae</taxon>
        <taxon>Methylobacterium</taxon>
    </lineage>
</organism>